<comment type="caution">
    <text evidence="1">The sequence shown here is derived from an EMBL/GenBank/DDBJ whole genome shotgun (WGS) entry which is preliminary data.</text>
</comment>
<dbReference type="Proteomes" id="UP000012081">
    <property type="component" value="Unassembled WGS sequence"/>
</dbReference>
<dbReference type="EMBL" id="APBN01000003">
    <property type="protein sequence ID" value="EMT52871.1"/>
    <property type="molecule type" value="Genomic_DNA"/>
</dbReference>
<evidence type="ECO:0000313" key="2">
    <source>
        <dbReference type="Proteomes" id="UP000012081"/>
    </source>
</evidence>
<dbReference type="AlphaFoldDB" id="M8E0P7"/>
<dbReference type="PANTHER" id="PTHR43808:SF27">
    <property type="entry name" value="PROTEIN ROCB"/>
    <property type="match status" value="1"/>
</dbReference>
<dbReference type="PATRIC" id="fig|1300222.3.peg.1818"/>
<dbReference type="STRING" id="1300222.I532_08827"/>
<gene>
    <name evidence="1" type="ORF">I532_08827</name>
</gene>
<dbReference type="InterPro" id="IPR002933">
    <property type="entry name" value="Peptidase_M20"/>
</dbReference>
<dbReference type="PIRSF" id="PIRSF010386">
    <property type="entry name" value="RocB"/>
    <property type="match status" value="1"/>
</dbReference>
<reference evidence="1 2" key="1">
    <citation type="submission" date="2013-03" db="EMBL/GenBank/DDBJ databases">
        <title>Assembly of a new bacterial strain Brevibacillus borstelensis AK1.</title>
        <authorList>
            <person name="Rajan I."/>
            <person name="PoliReddy D."/>
            <person name="Sugumar T."/>
            <person name="Rathinam K."/>
            <person name="Alqarawi S."/>
            <person name="Khalil A.B."/>
            <person name="Sivakumar N."/>
        </authorList>
    </citation>
    <scope>NUCLEOTIDE SEQUENCE [LARGE SCALE GENOMIC DNA]</scope>
    <source>
        <strain evidence="1 2">AK1</strain>
    </source>
</reference>
<dbReference type="Pfam" id="PF01546">
    <property type="entry name" value="Peptidase_M20"/>
    <property type="match status" value="1"/>
</dbReference>
<dbReference type="SUPFAM" id="SSF53187">
    <property type="entry name" value="Zn-dependent exopeptidases"/>
    <property type="match status" value="1"/>
</dbReference>
<name>M8E0P7_9BACL</name>
<dbReference type="InterPro" id="IPR050072">
    <property type="entry name" value="Peptidase_M20A"/>
</dbReference>
<dbReference type="GO" id="GO:0016787">
    <property type="term" value="F:hydrolase activity"/>
    <property type="evidence" value="ECO:0007669"/>
    <property type="project" value="InterPro"/>
</dbReference>
<accession>M8E0P7</accession>
<protein>
    <submittedName>
        <fullName evidence="1">Peptidase M20</fullName>
    </submittedName>
</protein>
<evidence type="ECO:0000313" key="1">
    <source>
        <dbReference type="EMBL" id="EMT52871.1"/>
    </source>
</evidence>
<organism evidence="1 2">
    <name type="scientific">Brevibacillus borstelensis AK1</name>
    <dbReference type="NCBI Taxonomy" id="1300222"/>
    <lineage>
        <taxon>Bacteria</taxon>
        <taxon>Bacillati</taxon>
        <taxon>Bacillota</taxon>
        <taxon>Bacilli</taxon>
        <taxon>Bacillales</taxon>
        <taxon>Paenibacillaceae</taxon>
        <taxon>Brevibacillus</taxon>
    </lineage>
</organism>
<dbReference type="RefSeq" id="WP_003387706.1">
    <property type="nucleotide sequence ID" value="NZ_APBN01000003.1"/>
</dbReference>
<sequence length="561" mass="64220">MLSSREVVLQLTDQLVKVESVVNTPGEIDVARALYELLSSLPYFQEHPDRLLLSRTVDDEVERYNVLAFVKGTKAAVSRTVILMGHTDTVGIEDFGHLKDKACHPQELMKALRQESLPPLVKEQLESGEWHFGRGVLDMKSGVASHVYLLKYYAEHPDELAGNLVLLAECDEEDSSHGVLSGIKDLKRWKEEHGFEYIALINSDFVAPLYEGDENRYVYKGTIGKLLPSFFITGAETHVGSCFEGLDPNFLAAELTRQISYNPELCDEALGEIPVPPVSLKQMDLKPTYTVQTALSAYVYYNFFTVSWSPKEVLDKLKEQAEIAFANALCVLEDRYRRYRERCNEAYQPLPWKPRVMIYEEMHRQLLEEHGESFALHMKAFKEELMQDKTLDTRMFAARVVEEEWSWMRDKSPAIILFYSSLYSPPIDLSGKDERERQLLRALEEAVEAVQPNYAHPIVAKNFFPYICDMSMVCLRDDEAGIRAVSDNNPGWGTKHYVNYEDIRDLNVPAINIGPYGYDAHKKYERMEIAFSTEIVPQLTDLVIRKLIGNEVNIDTSLQVY</sequence>
<proteinExistence type="predicted"/>
<dbReference type="Gene3D" id="3.40.630.10">
    <property type="entry name" value="Zn peptidases"/>
    <property type="match status" value="1"/>
</dbReference>
<dbReference type="PANTHER" id="PTHR43808">
    <property type="entry name" value="ACETYLORNITHINE DEACETYLASE"/>
    <property type="match status" value="1"/>
</dbReference>
<keyword evidence="2" id="KW-1185">Reference proteome</keyword>
<dbReference type="InterPro" id="IPR012166">
    <property type="entry name" value="Uncharacterised_RocB"/>
</dbReference>
<dbReference type="OrthoDB" id="9792335at2"/>